<name>A0A9P6ALP5_9AGAM</name>
<accession>A0A9P6ALP5</accession>
<feature type="compositionally biased region" description="Acidic residues" evidence="7">
    <location>
        <begin position="58"/>
        <end position="75"/>
    </location>
</feature>
<evidence type="ECO:0000256" key="2">
    <source>
        <dbReference type="ARBA" id="ARBA00007838"/>
    </source>
</evidence>
<dbReference type="InterPro" id="IPR046357">
    <property type="entry name" value="PPIase_dom_sf"/>
</dbReference>
<dbReference type="OrthoDB" id="77911at2759"/>
<evidence type="ECO:0000313" key="10">
    <source>
        <dbReference type="Proteomes" id="UP000886523"/>
    </source>
</evidence>
<keyword evidence="4 5" id="KW-0413">Isomerase</keyword>
<evidence type="ECO:0000256" key="4">
    <source>
        <dbReference type="ARBA" id="ARBA00023235"/>
    </source>
</evidence>
<dbReference type="Pfam" id="PF17800">
    <property type="entry name" value="NPL"/>
    <property type="match status" value="1"/>
</dbReference>
<evidence type="ECO:0000313" key="9">
    <source>
        <dbReference type="EMBL" id="KAF9507091.1"/>
    </source>
</evidence>
<evidence type="ECO:0000256" key="1">
    <source>
        <dbReference type="ARBA" id="ARBA00000971"/>
    </source>
</evidence>
<dbReference type="FunFam" id="3.10.50.40:FF:000006">
    <property type="entry name" value="Peptidyl-prolyl cis-trans isomerase"/>
    <property type="match status" value="1"/>
</dbReference>
<dbReference type="PANTHER" id="PTHR43811:SF19">
    <property type="entry name" value="39 KDA FK506-BINDING NUCLEAR PROTEIN"/>
    <property type="match status" value="1"/>
</dbReference>
<dbReference type="PIRSF" id="PIRSF001473">
    <property type="entry name" value="FK506-bp_FPR3"/>
    <property type="match status" value="1"/>
</dbReference>
<gene>
    <name evidence="9" type="ORF">BS47DRAFT_1385306</name>
</gene>
<dbReference type="Proteomes" id="UP000886523">
    <property type="component" value="Unassembled WGS sequence"/>
</dbReference>
<dbReference type="InterPro" id="IPR023566">
    <property type="entry name" value="PPIase_Fpr3/Fpr4-like"/>
</dbReference>
<evidence type="ECO:0000256" key="5">
    <source>
        <dbReference type="PIRNR" id="PIRNR001473"/>
    </source>
</evidence>
<feature type="region of interest" description="Disordered" evidence="7">
    <location>
        <begin position="173"/>
        <end position="305"/>
    </location>
</feature>
<evidence type="ECO:0000256" key="6">
    <source>
        <dbReference type="PROSITE-ProRule" id="PRU00277"/>
    </source>
</evidence>
<sequence length="395" mass="42716">MAAIAIVSFLINPGKKNELVAQADLRLSQAVLGDVLADNKRSSLKAYIYRGHNAQGSDSEDEDEDAQKEKDEEDEDIQTVVLANFIPGLVEAQPLGLVISEGEKVVFESTGENPIYISGNIIVQDEGFDQPPSDDEIGEFGDSDIEAMEDEERNAYGIFSILSGFLEQLIRKEEEEQAKTSPAKSESKKEKKDKKKKRSADEIESGPEGTPKVAKKIKADSGAAVPVSSVAPESSKKAKDGEKKEKLKKDKGKEPEKGKDSEQPPAAQGKSDKPEELKKKAAGKSFTTPGGVKITDPTPGTGIAAKKGKTLSMRYILKLANGKIIDKNTNGKPFKFTLGAGEVIKGWDEGLVGMQVGGERRLEVPPHMGYGKRNSKDIPANSTLFFEVKLLDVGK</sequence>
<proteinExistence type="inferred from homology"/>
<protein>
    <recommendedName>
        <fullName evidence="5">FK506-binding protein</fullName>
        <ecNumber evidence="5">5.2.1.8</ecNumber>
    </recommendedName>
</protein>
<organism evidence="9 10">
    <name type="scientific">Hydnum rufescens UP504</name>
    <dbReference type="NCBI Taxonomy" id="1448309"/>
    <lineage>
        <taxon>Eukaryota</taxon>
        <taxon>Fungi</taxon>
        <taxon>Dikarya</taxon>
        <taxon>Basidiomycota</taxon>
        <taxon>Agaricomycotina</taxon>
        <taxon>Agaricomycetes</taxon>
        <taxon>Cantharellales</taxon>
        <taxon>Hydnaceae</taxon>
        <taxon>Hydnum</taxon>
    </lineage>
</organism>
<dbReference type="EMBL" id="MU129091">
    <property type="protein sequence ID" value="KAF9507091.1"/>
    <property type="molecule type" value="Genomic_DNA"/>
</dbReference>
<reference evidence="9" key="1">
    <citation type="journal article" date="2020" name="Nat. Commun.">
        <title>Large-scale genome sequencing of mycorrhizal fungi provides insights into the early evolution of symbiotic traits.</title>
        <authorList>
            <person name="Miyauchi S."/>
            <person name="Kiss E."/>
            <person name="Kuo A."/>
            <person name="Drula E."/>
            <person name="Kohler A."/>
            <person name="Sanchez-Garcia M."/>
            <person name="Morin E."/>
            <person name="Andreopoulos B."/>
            <person name="Barry K.W."/>
            <person name="Bonito G."/>
            <person name="Buee M."/>
            <person name="Carver A."/>
            <person name="Chen C."/>
            <person name="Cichocki N."/>
            <person name="Clum A."/>
            <person name="Culley D."/>
            <person name="Crous P.W."/>
            <person name="Fauchery L."/>
            <person name="Girlanda M."/>
            <person name="Hayes R.D."/>
            <person name="Keri Z."/>
            <person name="LaButti K."/>
            <person name="Lipzen A."/>
            <person name="Lombard V."/>
            <person name="Magnuson J."/>
            <person name="Maillard F."/>
            <person name="Murat C."/>
            <person name="Nolan M."/>
            <person name="Ohm R.A."/>
            <person name="Pangilinan J."/>
            <person name="Pereira M.F."/>
            <person name="Perotto S."/>
            <person name="Peter M."/>
            <person name="Pfister S."/>
            <person name="Riley R."/>
            <person name="Sitrit Y."/>
            <person name="Stielow J.B."/>
            <person name="Szollosi G."/>
            <person name="Zifcakova L."/>
            <person name="Stursova M."/>
            <person name="Spatafora J.W."/>
            <person name="Tedersoo L."/>
            <person name="Vaario L.M."/>
            <person name="Yamada A."/>
            <person name="Yan M."/>
            <person name="Wang P."/>
            <person name="Xu J."/>
            <person name="Bruns T."/>
            <person name="Baldrian P."/>
            <person name="Vilgalys R."/>
            <person name="Dunand C."/>
            <person name="Henrissat B."/>
            <person name="Grigoriev I.V."/>
            <person name="Hibbett D."/>
            <person name="Nagy L.G."/>
            <person name="Martin F.M."/>
        </authorList>
    </citation>
    <scope>NUCLEOTIDE SEQUENCE</scope>
    <source>
        <strain evidence="9">UP504</strain>
    </source>
</reference>
<dbReference type="PANTHER" id="PTHR43811">
    <property type="entry name" value="FKBP-TYPE PEPTIDYL-PROLYL CIS-TRANS ISOMERASE FKPA"/>
    <property type="match status" value="1"/>
</dbReference>
<dbReference type="GO" id="GO:0000785">
    <property type="term" value="C:chromatin"/>
    <property type="evidence" value="ECO:0007669"/>
    <property type="project" value="TreeGrafter"/>
</dbReference>
<dbReference type="PROSITE" id="PS50059">
    <property type="entry name" value="FKBP_PPIASE"/>
    <property type="match status" value="1"/>
</dbReference>
<evidence type="ECO:0000256" key="7">
    <source>
        <dbReference type="SAM" id="MobiDB-lite"/>
    </source>
</evidence>
<dbReference type="AlphaFoldDB" id="A0A9P6ALP5"/>
<evidence type="ECO:0000256" key="3">
    <source>
        <dbReference type="ARBA" id="ARBA00023110"/>
    </source>
</evidence>
<comment type="similarity">
    <text evidence="2">Belongs to the FKBP-type PPIase family. FKBP3/4 subfamily.</text>
</comment>
<dbReference type="Gene3D" id="3.10.50.40">
    <property type="match status" value="1"/>
</dbReference>
<feature type="domain" description="PPIase FKBP-type" evidence="8">
    <location>
        <begin position="308"/>
        <end position="394"/>
    </location>
</feature>
<feature type="region of interest" description="Disordered" evidence="7">
    <location>
        <begin position="52"/>
        <end position="75"/>
    </location>
</feature>
<comment type="caution">
    <text evidence="9">The sequence shown here is derived from an EMBL/GenBank/DDBJ whole genome shotgun (WGS) entry which is preliminary data.</text>
</comment>
<feature type="compositionally biased region" description="Basic and acidic residues" evidence="7">
    <location>
        <begin position="270"/>
        <end position="279"/>
    </location>
</feature>
<evidence type="ECO:0000259" key="8">
    <source>
        <dbReference type="PROSITE" id="PS50059"/>
    </source>
</evidence>
<dbReference type="EC" id="5.2.1.8" evidence="5"/>
<dbReference type="Pfam" id="PF00254">
    <property type="entry name" value="FKBP_C"/>
    <property type="match status" value="1"/>
</dbReference>
<keyword evidence="10" id="KW-1185">Reference proteome</keyword>
<dbReference type="InterPro" id="IPR001179">
    <property type="entry name" value="PPIase_FKBP_dom"/>
</dbReference>
<feature type="compositionally biased region" description="Low complexity" evidence="7">
    <location>
        <begin position="223"/>
        <end position="233"/>
    </location>
</feature>
<dbReference type="GO" id="GO:0003755">
    <property type="term" value="F:peptidyl-prolyl cis-trans isomerase activity"/>
    <property type="evidence" value="ECO:0007669"/>
    <property type="project" value="UniProtKB-KW"/>
</dbReference>
<dbReference type="Gene3D" id="2.60.120.340">
    <property type="entry name" value="Nucleoplasmin core domain"/>
    <property type="match status" value="1"/>
</dbReference>
<dbReference type="SUPFAM" id="SSF54534">
    <property type="entry name" value="FKBP-like"/>
    <property type="match status" value="1"/>
</dbReference>
<dbReference type="InterPro" id="IPR041232">
    <property type="entry name" value="NPL"/>
</dbReference>
<keyword evidence="3 5" id="KW-0697">Rotamase</keyword>
<feature type="compositionally biased region" description="Basic and acidic residues" evidence="7">
    <location>
        <begin position="234"/>
        <end position="262"/>
    </location>
</feature>
<dbReference type="GO" id="GO:0005730">
    <property type="term" value="C:nucleolus"/>
    <property type="evidence" value="ECO:0007669"/>
    <property type="project" value="TreeGrafter"/>
</dbReference>
<comment type="catalytic activity">
    <reaction evidence="1 5 6">
        <text>[protein]-peptidylproline (omega=180) = [protein]-peptidylproline (omega=0)</text>
        <dbReference type="Rhea" id="RHEA:16237"/>
        <dbReference type="Rhea" id="RHEA-COMP:10747"/>
        <dbReference type="Rhea" id="RHEA-COMP:10748"/>
        <dbReference type="ChEBI" id="CHEBI:83833"/>
        <dbReference type="ChEBI" id="CHEBI:83834"/>
        <dbReference type="EC" id="5.2.1.8"/>
    </reaction>
</comment>